<evidence type="ECO:0000256" key="5">
    <source>
        <dbReference type="ARBA" id="ARBA00023002"/>
    </source>
</evidence>
<evidence type="ECO:0000256" key="6">
    <source>
        <dbReference type="ARBA" id="ARBA00023004"/>
    </source>
</evidence>
<keyword evidence="9" id="KW-1185">Reference proteome</keyword>
<organism evidence="8 9">
    <name type="scientific">Rheinheimera tilapiae</name>
    <dbReference type="NCBI Taxonomy" id="875043"/>
    <lineage>
        <taxon>Bacteria</taxon>
        <taxon>Pseudomonadati</taxon>
        <taxon>Pseudomonadota</taxon>
        <taxon>Gammaproteobacteria</taxon>
        <taxon>Chromatiales</taxon>
        <taxon>Chromatiaceae</taxon>
        <taxon>Rheinheimera</taxon>
    </lineage>
</organism>
<dbReference type="RefSeq" id="WP_377244551.1">
    <property type="nucleotide sequence ID" value="NZ_JBHLXP010000003.1"/>
</dbReference>
<evidence type="ECO:0000256" key="2">
    <source>
        <dbReference type="ARBA" id="ARBA00022723"/>
    </source>
</evidence>
<accession>A0ABV6BFL1</accession>
<dbReference type="SMART" id="SM00702">
    <property type="entry name" value="P4Hc"/>
    <property type="match status" value="1"/>
</dbReference>
<dbReference type="Proteomes" id="UP001589813">
    <property type="component" value="Unassembled WGS sequence"/>
</dbReference>
<name>A0ABV6BFL1_9GAMM</name>
<keyword evidence="5" id="KW-0560">Oxidoreductase</keyword>
<dbReference type="Gene3D" id="2.60.120.620">
    <property type="entry name" value="q2cbj1_9rhob like domain"/>
    <property type="match status" value="1"/>
</dbReference>
<protein>
    <submittedName>
        <fullName evidence="8">2OG-Fe(II) oxygenase</fullName>
    </submittedName>
</protein>
<dbReference type="InterPro" id="IPR051559">
    <property type="entry name" value="HIF_prolyl_hydroxylases"/>
</dbReference>
<keyword evidence="6" id="KW-0408">Iron</keyword>
<dbReference type="EMBL" id="JBHLXP010000003">
    <property type="protein sequence ID" value="MFC0049179.1"/>
    <property type="molecule type" value="Genomic_DNA"/>
</dbReference>
<sequence>MTVSQLPEPVWLADAVEQFYLHGLVVIPEALPASLCQQLCDEAQQAQLKPAGIGRGQDLQLDPDIRRDQTLWLDGSSAAQQQYLALMSLIQQAANRQCFLGLTHHEAHFARYQRGDFYQKHLDAFTGRSSRVLTTVCYLNDVASGGALQIYSENDTPLLQVQPQASTLVLFESARFPHEVLPADSTRFSIAGWFRVD</sequence>
<dbReference type="InterPro" id="IPR005123">
    <property type="entry name" value="Oxoglu/Fe-dep_dioxygenase_dom"/>
</dbReference>
<evidence type="ECO:0000256" key="3">
    <source>
        <dbReference type="ARBA" id="ARBA00022896"/>
    </source>
</evidence>
<reference evidence="8 9" key="1">
    <citation type="submission" date="2024-09" db="EMBL/GenBank/DDBJ databases">
        <authorList>
            <person name="Sun Q."/>
            <person name="Mori K."/>
        </authorList>
    </citation>
    <scope>NUCLEOTIDE SEQUENCE [LARGE SCALE GENOMIC DNA]</scope>
    <source>
        <strain evidence="8 9">KCTC 23315</strain>
    </source>
</reference>
<dbReference type="InterPro" id="IPR044862">
    <property type="entry name" value="Pro_4_hyd_alph_FE2OG_OXY"/>
</dbReference>
<comment type="caution">
    <text evidence="8">The sequence shown here is derived from an EMBL/GenBank/DDBJ whole genome shotgun (WGS) entry which is preliminary data.</text>
</comment>
<evidence type="ECO:0000313" key="8">
    <source>
        <dbReference type="EMBL" id="MFC0049179.1"/>
    </source>
</evidence>
<evidence type="ECO:0000256" key="1">
    <source>
        <dbReference type="ARBA" id="ARBA00001961"/>
    </source>
</evidence>
<comment type="cofactor">
    <cofactor evidence="1">
        <name>L-ascorbate</name>
        <dbReference type="ChEBI" id="CHEBI:38290"/>
    </cofactor>
</comment>
<evidence type="ECO:0000313" key="9">
    <source>
        <dbReference type="Proteomes" id="UP001589813"/>
    </source>
</evidence>
<keyword evidence="3" id="KW-0847">Vitamin C</keyword>
<dbReference type="PANTHER" id="PTHR12907">
    <property type="entry name" value="EGL NINE HOMOLOG-RELATED"/>
    <property type="match status" value="1"/>
</dbReference>
<keyword evidence="4" id="KW-0223">Dioxygenase</keyword>
<dbReference type="Pfam" id="PF13640">
    <property type="entry name" value="2OG-FeII_Oxy_3"/>
    <property type="match status" value="1"/>
</dbReference>
<evidence type="ECO:0000259" key="7">
    <source>
        <dbReference type="PROSITE" id="PS51471"/>
    </source>
</evidence>
<keyword evidence="2" id="KW-0479">Metal-binding</keyword>
<feature type="domain" description="Fe2OG dioxygenase" evidence="7">
    <location>
        <begin position="103"/>
        <end position="196"/>
    </location>
</feature>
<dbReference type="PROSITE" id="PS51471">
    <property type="entry name" value="FE2OG_OXY"/>
    <property type="match status" value="1"/>
</dbReference>
<proteinExistence type="predicted"/>
<dbReference type="PANTHER" id="PTHR12907:SF26">
    <property type="entry name" value="HIF PROLYL HYDROXYLASE, ISOFORM C"/>
    <property type="match status" value="1"/>
</dbReference>
<dbReference type="InterPro" id="IPR006620">
    <property type="entry name" value="Pro_4_hyd_alph"/>
</dbReference>
<gene>
    <name evidence="8" type="ORF">ACFFJP_12860</name>
</gene>
<evidence type="ECO:0000256" key="4">
    <source>
        <dbReference type="ARBA" id="ARBA00022964"/>
    </source>
</evidence>